<dbReference type="PROSITE" id="PS00523">
    <property type="entry name" value="SULFATASE_1"/>
    <property type="match status" value="1"/>
</dbReference>
<gene>
    <name evidence="5" type="ORF">Pan189_27450</name>
</gene>
<dbReference type="Gene3D" id="3.40.720.10">
    <property type="entry name" value="Alkaline Phosphatase, subunit A"/>
    <property type="match status" value="1"/>
</dbReference>
<feature type="chain" id="PRO_5021828520" evidence="3">
    <location>
        <begin position="30"/>
        <end position="644"/>
    </location>
</feature>
<feature type="signal peptide" evidence="3">
    <location>
        <begin position="1"/>
        <end position="29"/>
    </location>
</feature>
<evidence type="ECO:0000313" key="6">
    <source>
        <dbReference type="Proteomes" id="UP000317318"/>
    </source>
</evidence>
<evidence type="ECO:0000313" key="5">
    <source>
        <dbReference type="EMBL" id="QDT38353.1"/>
    </source>
</evidence>
<dbReference type="InterPro" id="IPR024607">
    <property type="entry name" value="Sulfatase_CS"/>
</dbReference>
<evidence type="ECO:0000256" key="2">
    <source>
        <dbReference type="ARBA" id="ARBA00022801"/>
    </source>
</evidence>
<dbReference type="Pfam" id="PF00884">
    <property type="entry name" value="Sulfatase"/>
    <property type="match status" value="1"/>
</dbReference>
<protein>
    <submittedName>
        <fullName evidence="5">Sulfatase</fullName>
    </submittedName>
</protein>
<keyword evidence="2" id="KW-0378">Hydrolase</keyword>
<feature type="domain" description="Sulfatase N-terminal" evidence="4">
    <location>
        <begin position="140"/>
        <end position="310"/>
    </location>
</feature>
<reference evidence="5 6" key="1">
    <citation type="submission" date="2019-02" db="EMBL/GenBank/DDBJ databases">
        <title>Deep-cultivation of Planctomycetes and their phenomic and genomic characterization uncovers novel biology.</title>
        <authorList>
            <person name="Wiegand S."/>
            <person name="Jogler M."/>
            <person name="Boedeker C."/>
            <person name="Pinto D."/>
            <person name="Vollmers J."/>
            <person name="Rivas-Marin E."/>
            <person name="Kohn T."/>
            <person name="Peeters S.H."/>
            <person name="Heuer A."/>
            <person name="Rast P."/>
            <person name="Oberbeckmann S."/>
            <person name="Bunk B."/>
            <person name="Jeske O."/>
            <person name="Meyerdierks A."/>
            <person name="Storesund J.E."/>
            <person name="Kallscheuer N."/>
            <person name="Luecker S."/>
            <person name="Lage O.M."/>
            <person name="Pohl T."/>
            <person name="Merkel B.J."/>
            <person name="Hornburger P."/>
            <person name="Mueller R.-W."/>
            <person name="Bruemmer F."/>
            <person name="Labrenz M."/>
            <person name="Spormann A.M."/>
            <person name="Op den Camp H."/>
            <person name="Overmann J."/>
            <person name="Amann R."/>
            <person name="Jetten M.S.M."/>
            <person name="Mascher T."/>
            <person name="Medema M.H."/>
            <person name="Devos D.P."/>
            <person name="Kaster A.-K."/>
            <person name="Ovreas L."/>
            <person name="Rohde M."/>
            <person name="Galperin M.Y."/>
            <person name="Jogler C."/>
        </authorList>
    </citation>
    <scope>NUCLEOTIDE SEQUENCE [LARGE SCALE GENOMIC DNA]</scope>
    <source>
        <strain evidence="5 6">Pan189</strain>
    </source>
</reference>
<dbReference type="InterPro" id="IPR017850">
    <property type="entry name" value="Alkaline_phosphatase_core_sf"/>
</dbReference>
<dbReference type="PANTHER" id="PTHR43751">
    <property type="entry name" value="SULFATASE"/>
    <property type="match status" value="1"/>
</dbReference>
<dbReference type="InterPro" id="IPR052701">
    <property type="entry name" value="GAG_Ulvan_Degrading_Sulfatases"/>
</dbReference>
<dbReference type="EMBL" id="CP036268">
    <property type="protein sequence ID" value="QDT38353.1"/>
    <property type="molecule type" value="Genomic_DNA"/>
</dbReference>
<name>A0A517R3E8_9PLAN</name>
<evidence type="ECO:0000256" key="1">
    <source>
        <dbReference type="ARBA" id="ARBA00008779"/>
    </source>
</evidence>
<dbReference type="InterPro" id="IPR000917">
    <property type="entry name" value="Sulfatase_N"/>
</dbReference>
<sequence length="644" mass="71793" precursor="true">MSVAGHILRAAYGGVAVVSCFFGASLASAAPNVLWINCEDLSPAAIGCYGSEYATTPNIDRLAAEGIVYENASSWAPICGPARSTFVTGVYASSLGTQHLHSHVELPQPIEPLPRMLMQKGYFTSNWGKTGWNTSQDNAFSYWNTQDYAPWRKRKEGQPFFCTFVLGTTHEGPANKQAKYDQLTASLPEKSFHDPAEAQVPPYFPDTPEMRSIWAGYHDLATVLDGQVGEILTALEKDGLAEETIVVFFSDHGFGLPRHKRWLNWSGLHVPFIVRVPEAYREMATSGPGSREERLVSFVDLAPTTLSLMGEPVPDYMQGQQFLGPDVASPRKLIYGARSRADDMQELSRSVFDGRYFYVRNYMPHLPYIQPGWIYGEEKRSFLELYRAEDAGRMPADSALLMADEKPLEELYDLHTDPHEIENLASKAEFASILKSMRKRNREHILETRDTGFLTEAEWERRLQPGETRYEVARVVNRVSRPRYELELILDAAERVGDRDVSVGRLRYWLRSLDSGTRYWSAMAMVADPKMAEALKTYLAARLDDDSDSVAIMSAQALLQIAPGHAAAKGVLFEGVRSKSPLIALLAARQVMLAGEAVCPLPDDFPALLEEYRGKGKTGRGSRPYGPPIVGSLRYALKNCDANE</sequence>
<keyword evidence="6" id="KW-1185">Reference proteome</keyword>
<dbReference type="CDD" id="cd16027">
    <property type="entry name" value="SGSH"/>
    <property type="match status" value="1"/>
</dbReference>
<proteinExistence type="inferred from homology"/>
<dbReference type="RefSeq" id="WP_310820454.1">
    <property type="nucleotide sequence ID" value="NZ_CP036268.1"/>
</dbReference>
<keyword evidence="3" id="KW-0732">Signal</keyword>
<dbReference type="Proteomes" id="UP000317318">
    <property type="component" value="Chromosome"/>
</dbReference>
<dbReference type="AlphaFoldDB" id="A0A517R3E8"/>
<evidence type="ECO:0000259" key="4">
    <source>
        <dbReference type="Pfam" id="PF00884"/>
    </source>
</evidence>
<dbReference type="KEGG" id="svp:Pan189_27450"/>
<evidence type="ECO:0000256" key="3">
    <source>
        <dbReference type="SAM" id="SignalP"/>
    </source>
</evidence>
<organism evidence="5 6">
    <name type="scientific">Stratiformator vulcanicus</name>
    <dbReference type="NCBI Taxonomy" id="2527980"/>
    <lineage>
        <taxon>Bacteria</taxon>
        <taxon>Pseudomonadati</taxon>
        <taxon>Planctomycetota</taxon>
        <taxon>Planctomycetia</taxon>
        <taxon>Planctomycetales</taxon>
        <taxon>Planctomycetaceae</taxon>
        <taxon>Stratiformator</taxon>
    </lineage>
</organism>
<accession>A0A517R3E8</accession>
<comment type="similarity">
    <text evidence="1">Belongs to the sulfatase family.</text>
</comment>
<dbReference type="PANTHER" id="PTHR43751:SF1">
    <property type="entry name" value="SULFATASE ATSG-RELATED"/>
    <property type="match status" value="1"/>
</dbReference>
<dbReference type="SUPFAM" id="SSF53649">
    <property type="entry name" value="Alkaline phosphatase-like"/>
    <property type="match status" value="1"/>
</dbReference>
<dbReference type="GO" id="GO:0016787">
    <property type="term" value="F:hydrolase activity"/>
    <property type="evidence" value="ECO:0007669"/>
    <property type="project" value="UniProtKB-KW"/>
</dbReference>